<dbReference type="InterPro" id="IPR032466">
    <property type="entry name" value="Metal_Hydrolase"/>
</dbReference>
<keyword evidence="3" id="KW-0378">Hydrolase</keyword>
<dbReference type="SUPFAM" id="SSF51556">
    <property type="entry name" value="Metallo-dependent hydrolases"/>
    <property type="match status" value="1"/>
</dbReference>
<gene>
    <name evidence="3" type="ORF">CXF48_01890</name>
</gene>
<evidence type="ECO:0000313" key="3">
    <source>
        <dbReference type="EMBL" id="RRO87683.1"/>
    </source>
</evidence>
<dbReference type="EMBL" id="PQNK01000002">
    <property type="protein sequence ID" value="RRO87683.1"/>
    <property type="molecule type" value="Genomic_DNA"/>
</dbReference>
<reference evidence="3 4" key="1">
    <citation type="submission" date="2018-01" db="EMBL/GenBank/DDBJ databases">
        <title>Twenty Corynebacterium bovis Genomes.</title>
        <authorList>
            <person name="Gulvik C.A."/>
        </authorList>
    </citation>
    <scope>NUCLEOTIDE SEQUENCE [LARGE SCALE GENOMIC DNA]</scope>
    <source>
        <strain evidence="3 4">F6900</strain>
    </source>
</reference>
<dbReference type="Pfam" id="PF04909">
    <property type="entry name" value="Amidohydro_2"/>
    <property type="match status" value="1"/>
</dbReference>
<sequence>MTASADHGTDARLTSLEGKVVDSHAHVYPARYLDELERIGVSPDSTKIARNMRASNEDEDMAARLRMMDDAGVDVQVLSVTPQLPAVGDADDAAAACRMANDIYRQIIEDHPDRFIAYGAIPFEHPDKALEEIAYCLDELGFVGIAVNAVLDDPAAAVTDERYRPIFEELNRRGSILYFHPTGQSAHCQPMADHGLAWVNGAPVEDGIVTLQLLKADYPRTYPDLRFHLAHLGGDVPFLSQRLEDNYEDWGSFPASPNEMLRTMWFDAANFTGASLRLSAEILDPRKILVGSDYPYFQDEKYTRAVTYIRDAGLSDDTTAAILSGNAQRLYDSSLRRER</sequence>
<keyword evidence="1" id="KW-0456">Lyase</keyword>
<dbReference type="GO" id="GO:0016831">
    <property type="term" value="F:carboxy-lyase activity"/>
    <property type="evidence" value="ECO:0007669"/>
    <property type="project" value="InterPro"/>
</dbReference>
<evidence type="ECO:0000259" key="2">
    <source>
        <dbReference type="Pfam" id="PF04909"/>
    </source>
</evidence>
<dbReference type="RefSeq" id="WP_125206951.1">
    <property type="nucleotide sequence ID" value="NZ_JAUKFU010000116.1"/>
</dbReference>
<dbReference type="Gene3D" id="3.20.20.140">
    <property type="entry name" value="Metal-dependent hydrolases"/>
    <property type="match status" value="1"/>
</dbReference>
<evidence type="ECO:0000256" key="1">
    <source>
        <dbReference type="ARBA" id="ARBA00023239"/>
    </source>
</evidence>
<dbReference type="PANTHER" id="PTHR21240">
    <property type="entry name" value="2-AMINO-3-CARBOXYLMUCONATE-6-SEMIALDEHYDE DECARBOXYLASE"/>
    <property type="match status" value="1"/>
</dbReference>
<dbReference type="PANTHER" id="PTHR21240:SF28">
    <property type="entry name" value="ISO-OROTATE DECARBOXYLASE (EUROFUNG)"/>
    <property type="match status" value="1"/>
</dbReference>
<dbReference type="GO" id="GO:0005737">
    <property type="term" value="C:cytoplasm"/>
    <property type="evidence" value="ECO:0007669"/>
    <property type="project" value="TreeGrafter"/>
</dbReference>
<accession>A0A426Q136</accession>
<dbReference type="GO" id="GO:0019748">
    <property type="term" value="P:secondary metabolic process"/>
    <property type="evidence" value="ECO:0007669"/>
    <property type="project" value="TreeGrafter"/>
</dbReference>
<name>A0A426Q136_9CORY</name>
<feature type="domain" description="Amidohydrolase-related" evidence="2">
    <location>
        <begin position="21"/>
        <end position="332"/>
    </location>
</feature>
<dbReference type="GO" id="GO:0016787">
    <property type="term" value="F:hydrolase activity"/>
    <property type="evidence" value="ECO:0007669"/>
    <property type="project" value="UniProtKB-KW"/>
</dbReference>
<dbReference type="AlphaFoldDB" id="A0A426Q136"/>
<evidence type="ECO:0000313" key="4">
    <source>
        <dbReference type="Proteomes" id="UP000276526"/>
    </source>
</evidence>
<dbReference type="Proteomes" id="UP000276526">
    <property type="component" value="Unassembled WGS sequence"/>
</dbReference>
<dbReference type="InterPro" id="IPR032465">
    <property type="entry name" value="ACMSD"/>
</dbReference>
<protein>
    <submittedName>
        <fullName evidence="3">Amidohydrolase</fullName>
    </submittedName>
</protein>
<proteinExistence type="predicted"/>
<dbReference type="InterPro" id="IPR006680">
    <property type="entry name" value="Amidohydro-rel"/>
</dbReference>
<comment type="caution">
    <text evidence="3">The sequence shown here is derived from an EMBL/GenBank/DDBJ whole genome shotgun (WGS) entry which is preliminary data.</text>
</comment>
<organism evidence="3 4">
    <name type="scientific">Corynebacterium bovis</name>
    <dbReference type="NCBI Taxonomy" id="36808"/>
    <lineage>
        <taxon>Bacteria</taxon>
        <taxon>Bacillati</taxon>
        <taxon>Actinomycetota</taxon>
        <taxon>Actinomycetes</taxon>
        <taxon>Mycobacteriales</taxon>
        <taxon>Corynebacteriaceae</taxon>
        <taxon>Corynebacterium</taxon>
    </lineage>
</organism>